<dbReference type="GO" id="GO:0005886">
    <property type="term" value="C:plasma membrane"/>
    <property type="evidence" value="ECO:0007669"/>
    <property type="project" value="TreeGrafter"/>
</dbReference>
<keyword evidence="5" id="KW-0131">Cell cycle</keyword>
<evidence type="ECO:0000256" key="2">
    <source>
        <dbReference type="ARBA" id="ARBA00022741"/>
    </source>
</evidence>
<proteinExistence type="inferred from homology"/>
<dbReference type="AlphaFoldDB" id="A0A2H0WZT0"/>
<evidence type="ECO:0000259" key="4">
    <source>
        <dbReference type="PROSITE" id="PS50893"/>
    </source>
</evidence>
<dbReference type="Proteomes" id="UP000229574">
    <property type="component" value="Unassembled WGS sequence"/>
</dbReference>
<dbReference type="Pfam" id="PF00005">
    <property type="entry name" value="ABC_tran"/>
    <property type="match status" value="1"/>
</dbReference>
<dbReference type="GO" id="GO:0051301">
    <property type="term" value="P:cell division"/>
    <property type="evidence" value="ECO:0007669"/>
    <property type="project" value="UniProtKB-KW"/>
</dbReference>
<comment type="similarity">
    <text evidence="1">Belongs to the ABC transporter superfamily.</text>
</comment>
<name>A0A2H0WZT0_9BACT</name>
<dbReference type="PROSITE" id="PS00211">
    <property type="entry name" value="ABC_TRANSPORTER_1"/>
    <property type="match status" value="1"/>
</dbReference>
<dbReference type="GO" id="GO:0016887">
    <property type="term" value="F:ATP hydrolysis activity"/>
    <property type="evidence" value="ECO:0007669"/>
    <property type="project" value="InterPro"/>
</dbReference>
<comment type="caution">
    <text evidence="5">The sequence shown here is derived from an EMBL/GenBank/DDBJ whole genome shotgun (WGS) entry which is preliminary data.</text>
</comment>
<dbReference type="InterPro" id="IPR003593">
    <property type="entry name" value="AAA+_ATPase"/>
</dbReference>
<sequence>MIVFDNVTIIFGNGTKALSDVSFAVGEGEFVIVEGHSGAGKTSLMRSVIKDLPISSGKIVIDGDDINQISAKNLPLLRRKVGVVFQDFKLLMDRTIAENIDLALDIVGLESSVITKRRNELLELTGLSGKEDYFPVQLSGGESQRVAIARALAPEPKVLFADEPTGNLDAKTGMAIIKLLQDINETGTTVVMATHDLELVKELKLRRLRLDEGKLAHDSLPHYKHKEVVEKP</sequence>
<evidence type="ECO:0000313" key="5">
    <source>
        <dbReference type="EMBL" id="PIS18166.1"/>
    </source>
</evidence>
<evidence type="ECO:0000256" key="3">
    <source>
        <dbReference type="ARBA" id="ARBA00022840"/>
    </source>
</evidence>
<accession>A0A2H0WZT0</accession>
<dbReference type="PANTHER" id="PTHR24220:SF470">
    <property type="entry name" value="CELL DIVISION ATP-BINDING PROTEIN FTSE"/>
    <property type="match status" value="1"/>
</dbReference>
<dbReference type="SMART" id="SM00382">
    <property type="entry name" value="AAA"/>
    <property type="match status" value="1"/>
</dbReference>
<dbReference type="SUPFAM" id="SSF52540">
    <property type="entry name" value="P-loop containing nucleoside triphosphate hydrolases"/>
    <property type="match status" value="1"/>
</dbReference>
<protein>
    <submittedName>
        <fullName evidence="5">Cell division ATP-binding protein FtsE</fullName>
    </submittedName>
</protein>
<dbReference type="InterPro" id="IPR015854">
    <property type="entry name" value="ABC_transpr_LolD-like"/>
</dbReference>
<dbReference type="EMBL" id="PEYY01000030">
    <property type="protein sequence ID" value="PIS18166.1"/>
    <property type="molecule type" value="Genomic_DNA"/>
</dbReference>
<feature type="domain" description="ABC transporter" evidence="4">
    <location>
        <begin position="2"/>
        <end position="231"/>
    </location>
</feature>
<dbReference type="PANTHER" id="PTHR24220">
    <property type="entry name" value="IMPORT ATP-BINDING PROTEIN"/>
    <property type="match status" value="1"/>
</dbReference>
<dbReference type="PROSITE" id="PS50893">
    <property type="entry name" value="ABC_TRANSPORTER_2"/>
    <property type="match status" value="1"/>
</dbReference>
<keyword evidence="3 5" id="KW-0067">ATP-binding</keyword>
<dbReference type="InterPro" id="IPR027417">
    <property type="entry name" value="P-loop_NTPase"/>
</dbReference>
<keyword evidence="5" id="KW-0132">Cell division</keyword>
<keyword evidence="2" id="KW-0547">Nucleotide-binding</keyword>
<dbReference type="InterPro" id="IPR017871">
    <property type="entry name" value="ABC_transporter-like_CS"/>
</dbReference>
<dbReference type="FunFam" id="3.40.50.300:FF:000056">
    <property type="entry name" value="Cell division ATP-binding protein FtsE"/>
    <property type="match status" value="1"/>
</dbReference>
<organism evidence="5 6">
    <name type="scientific">Candidatus Collierbacteria bacterium CG09_land_8_20_14_0_10_46_12</name>
    <dbReference type="NCBI Taxonomy" id="1974533"/>
    <lineage>
        <taxon>Bacteria</taxon>
        <taxon>Candidatus Collieribacteriota</taxon>
    </lineage>
</organism>
<evidence type="ECO:0000256" key="1">
    <source>
        <dbReference type="ARBA" id="ARBA00005417"/>
    </source>
</evidence>
<gene>
    <name evidence="5" type="ORF">COT54_00750</name>
</gene>
<evidence type="ECO:0000313" key="6">
    <source>
        <dbReference type="Proteomes" id="UP000229574"/>
    </source>
</evidence>
<dbReference type="GO" id="GO:0005524">
    <property type="term" value="F:ATP binding"/>
    <property type="evidence" value="ECO:0007669"/>
    <property type="project" value="UniProtKB-KW"/>
</dbReference>
<reference evidence="6" key="1">
    <citation type="submission" date="2017-09" db="EMBL/GenBank/DDBJ databases">
        <title>Depth-based differentiation of microbial function through sediment-hosted aquifers and enrichment of novel symbionts in the deep terrestrial subsurface.</title>
        <authorList>
            <person name="Probst A.J."/>
            <person name="Ladd B."/>
            <person name="Jarett J.K."/>
            <person name="Geller-Mcgrath D.E."/>
            <person name="Sieber C.M.K."/>
            <person name="Emerson J.B."/>
            <person name="Anantharaman K."/>
            <person name="Thomas B.C."/>
            <person name="Malmstrom R."/>
            <person name="Stieglmeier M."/>
            <person name="Klingl A."/>
            <person name="Woyke T."/>
            <person name="Ryan C.M."/>
            <person name="Banfield J.F."/>
        </authorList>
    </citation>
    <scope>NUCLEOTIDE SEQUENCE [LARGE SCALE GENOMIC DNA]</scope>
</reference>
<dbReference type="InterPro" id="IPR003439">
    <property type="entry name" value="ABC_transporter-like_ATP-bd"/>
</dbReference>
<dbReference type="GO" id="GO:0022857">
    <property type="term" value="F:transmembrane transporter activity"/>
    <property type="evidence" value="ECO:0007669"/>
    <property type="project" value="TreeGrafter"/>
</dbReference>
<dbReference type="Gene3D" id="3.40.50.300">
    <property type="entry name" value="P-loop containing nucleotide triphosphate hydrolases"/>
    <property type="match status" value="1"/>
</dbReference>